<keyword evidence="5" id="KW-0256">Endoplasmic reticulum</keyword>
<evidence type="ECO:0000256" key="6">
    <source>
        <dbReference type="ARBA" id="ARBA00022989"/>
    </source>
</evidence>
<dbReference type="KEGG" id="phu:Phum_PHUM465350"/>
<protein>
    <recommendedName>
        <fullName evidence="3">UDP-N-acetylglucosamine transferase subunit ALG14</fullName>
    </recommendedName>
</protein>
<keyword evidence="7" id="KW-0472">Membrane</keyword>
<name>E0VVM2_PEDHC</name>
<dbReference type="Gene3D" id="3.40.50.2000">
    <property type="entry name" value="Glycogen Phosphorylase B"/>
    <property type="match status" value="1"/>
</dbReference>
<evidence type="ECO:0000313" key="9">
    <source>
        <dbReference type="EnsemblMetazoa" id="PHUM465350-PA"/>
    </source>
</evidence>
<evidence type="ECO:0000256" key="2">
    <source>
        <dbReference type="ARBA" id="ARBA00009731"/>
    </source>
</evidence>
<dbReference type="STRING" id="121224.E0VVM2"/>
<dbReference type="PANTHER" id="PTHR12154:SF4">
    <property type="entry name" value="UDP-N-ACETYLGLUCOSAMINE TRANSFERASE SUBUNIT ALG14 HOMOLOG"/>
    <property type="match status" value="1"/>
</dbReference>
<dbReference type="eggNOG" id="KOG3339">
    <property type="taxonomic scope" value="Eukaryota"/>
</dbReference>
<dbReference type="OMA" id="CRIVFIE"/>
<reference evidence="8" key="2">
    <citation type="submission" date="2007-04" db="EMBL/GenBank/DDBJ databases">
        <title>The genome of the human body louse.</title>
        <authorList>
            <consortium name="The Human Body Louse Genome Consortium"/>
            <person name="Kirkness E."/>
            <person name="Walenz B."/>
            <person name="Hass B."/>
            <person name="Bruggner R."/>
            <person name="Strausberg R."/>
        </authorList>
    </citation>
    <scope>NUCLEOTIDE SEQUENCE</scope>
    <source>
        <strain evidence="8">USDA</strain>
    </source>
</reference>
<dbReference type="CTD" id="8238610"/>
<reference evidence="9" key="3">
    <citation type="submission" date="2020-05" db="UniProtKB">
        <authorList>
            <consortium name="EnsemblMetazoa"/>
        </authorList>
    </citation>
    <scope>IDENTIFICATION</scope>
    <source>
        <strain evidence="9">USDA</strain>
    </source>
</reference>
<dbReference type="HOGENOM" id="CLU_064541_2_3_1"/>
<dbReference type="GO" id="GO:0006488">
    <property type="term" value="P:dolichol-linked oligosaccharide biosynthetic process"/>
    <property type="evidence" value="ECO:0007669"/>
    <property type="project" value="InterPro"/>
</dbReference>
<dbReference type="InParanoid" id="E0VVM2"/>
<proteinExistence type="inferred from homology"/>
<dbReference type="AlphaFoldDB" id="E0VVM2"/>
<evidence type="ECO:0000256" key="1">
    <source>
        <dbReference type="ARBA" id="ARBA00004389"/>
    </source>
</evidence>
<keyword evidence="10" id="KW-1185">Reference proteome</keyword>
<keyword evidence="4" id="KW-0812">Transmembrane</keyword>
<dbReference type="PANTHER" id="PTHR12154">
    <property type="entry name" value="GLYCOSYL TRANSFERASE-RELATED"/>
    <property type="match status" value="1"/>
</dbReference>
<dbReference type="FunCoup" id="E0VVM2">
    <property type="interactions" value="382"/>
</dbReference>
<comment type="subcellular location">
    <subcellularLocation>
        <location evidence="1">Endoplasmic reticulum membrane</location>
        <topology evidence="1">Single-pass membrane protein</topology>
    </subcellularLocation>
</comment>
<evidence type="ECO:0000256" key="7">
    <source>
        <dbReference type="ARBA" id="ARBA00023136"/>
    </source>
</evidence>
<evidence type="ECO:0000256" key="4">
    <source>
        <dbReference type="ARBA" id="ARBA00022692"/>
    </source>
</evidence>
<comment type="similarity">
    <text evidence="2">Belongs to the ALG14 family.</text>
</comment>
<keyword evidence="6" id="KW-1133">Transmembrane helix</keyword>
<dbReference type="Pfam" id="PF08660">
    <property type="entry name" value="Alg14"/>
    <property type="match status" value="1"/>
</dbReference>
<sequence>MLGNILLCFLLILLIRIFWSVLFKNRDKIFKKTARVLVVMGSGGHTLEMLKLIKNLNQNLYQPRLYVIAEADNFSKYKIEEFEKMSKTISNDNFIILEIPRSRKVNQSYFTSVITTLYSTLKSVPIVFNFKPDLILCNGPGTCVPICGVGFLLNTLFLLKTKIIFIESICRTKTLSLSGKILLYLANVVIVQWLELYKKYPKTLFLGRLV</sequence>
<dbReference type="RefSeq" id="XP_002430166.1">
    <property type="nucleotide sequence ID" value="XM_002430121.1"/>
</dbReference>
<dbReference type="GeneID" id="8238610"/>
<dbReference type="EMBL" id="DS235812">
    <property type="protein sequence ID" value="EEB17428.1"/>
    <property type="molecule type" value="Genomic_DNA"/>
</dbReference>
<accession>E0VVM2</accession>
<reference evidence="8" key="1">
    <citation type="submission" date="2007-04" db="EMBL/GenBank/DDBJ databases">
        <title>Annotation of Pediculus humanus corporis strain USDA.</title>
        <authorList>
            <person name="Kirkness E."/>
            <person name="Hannick L."/>
            <person name="Hass B."/>
            <person name="Bruggner R."/>
            <person name="Lawson D."/>
            <person name="Bidwell S."/>
            <person name="Joardar V."/>
            <person name="Caler E."/>
            <person name="Walenz B."/>
            <person name="Inman J."/>
            <person name="Schobel S."/>
            <person name="Galinsky K."/>
            <person name="Amedeo P."/>
            <person name="Strausberg R."/>
        </authorList>
    </citation>
    <scope>NUCLEOTIDE SEQUENCE</scope>
    <source>
        <strain evidence="8">USDA</strain>
    </source>
</reference>
<evidence type="ECO:0000256" key="3">
    <source>
        <dbReference type="ARBA" id="ARBA00017467"/>
    </source>
</evidence>
<evidence type="ECO:0000313" key="8">
    <source>
        <dbReference type="EMBL" id="EEB17428.1"/>
    </source>
</evidence>
<evidence type="ECO:0000256" key="5">
    <source>
        <dbReference type="ARBA" id="ARBA00022824"/>
    </source>
</evidence>
<dbReference type="EMBL" id="AAZO01005657">
    <property type="status" value="NOT_ANNOTATED_CDS"/>
    <property type="molecule type" value="Genomic_DNA"/>
</dbReference>
<dbReference type="EnsemblMetazoa" id="PHUM465350-RA">
    <property type="protein sequence ID" value="PHUM465350-PA"/>
    <property type="gene ID" value="PHUM465350"/>
</dbReference>
<organism>
    <name type="scientific">Pediculus humanus subsp. corporis</name>
    <name type="common">Body louse</name>
    <dbReference type="NCBI Taxonomy" id="121224"/>
    <lineage>
        <taxon>Eukaryota</taxon>
        <taxon>Metazoa</taxon>
        <taxon>Ecdysozoa</taxon>
        <taxon>Arthropoda</taxon>
        <taxon>Hexapoda</taxon>
        <taxon>Insecta</taxon>
        <taxon>Pterygota</taxon>
        <taxon>Neoptera</taxon>
        <taxon>Paraneoptera</taxon>
        <taxon>Psocodea</taxon>
        <taxon>Troctomorpha</taxon>
        <taxon>Phthiraptera</taxon>
        <taxon>Anoplura</taxon>
        <taxon>Pediculidae</taxon>
        <taxon>Pediculus</taxon>
    </lineage>
</organism>
<dbReference type="InterPro" id="IPR013969">
    <property type="entry name" value="Oligosacch_biosynth_Alg14"/>
</dbReference>
<evidence type="ECO:0000313" key="10">
    <source>
        <dbReference type="Proteomes" id="UP000009046"/>
    </source>
</evidence>
<gene>
    <name evidence="9" type="primary">8238610</name>
    <name evidence="8" type="ORF">Phum_PHUM465350</name>
</gene>
<keyword evidence="8" id="KW-0808">Transferase</keyword>
<dbReference type="Proteomes" id="UP000009046">
    <property type="component" value="Unassembled WGS sequence"/>
</dbReference>
<dbReference type="GO" id="GO:0043541">
    <property type="term" value="C:UDP-N-acetylglucosamine transferase complex"/>
    <property type="evidence" value="ECO:0007669"/>
    <property type="project" value="TreeGrafter"/>
</dbReference>
<dbReference type="GO" id="GO:0004577">
    <property type="term" value="F:N-acetylglucosaminyldiphosphodolichol N-acetylglucosaminyltransferase activity"/>
    <property type="evidence" value="ECO:0007669"/>
    <property type="project" value="TreeGrafter"/>
</dbReference>
<dbReference type="VEuPathDB" id="VectorBase:PHUM465350"/>
<dbReference type="OrthoDB" id="17098at2759"/>